<dbReference type="AlphaFoldDB" id="A0AAV1DDR4"/>
<reference evidence="2" key="1">
    <citation type="submission" date="2023-03" db="EMBL/GenBank/DDBJ databases">
        <authorList>
            <person name="Julca I."/>
        </authorList>
    </citation>
    <scope>NUCLEOTIDE SEQUENCE</scope>
</reference>
<evidence type="ECO:0000313" key="2">
    <source>
        <dbReference type="EMBL" id="CAI9105165.1"/>
    </source>
</evidence>
<name>A0AAV1DDR4_OLDCO</name>
<evidence type="ECO:0000256" key="1">
    <source>
        <dbReference type="SAM" id="MobiDB-lite"/>
    </source>
</evidence>
<feature type="compositionally biased region" description="Polar residues" evidence="1">
    <location>
        <begin position="86"/>
        <end position="96"/>
    </location>
</feature>
<organism evidence="2 3">
    <name type="scientific">Oldenlandia corymbosa var. corymbosa</name>
    <dbReference type="NCBI Taxonomy" id="529605"/>
    <lineage>
        <taxon>Eukaryota</taxon>
        <taxon>Viridiplantae</taxon>
        <taxon>Streptophyta</taxon>
        <taxon>Embryophyta</taxon>
        <taxon>Tracheophyta</taxon>
        <taxon>Spermatophyta</taxon>
        <taxon>Magnoliopsida</taxon>
        <taxon>eudicotyledons</taxon>
        <taxon>Gunneridae</taxon>
        <taxon>Pentapetalae</taxon>
        <taxon>asterids</taxon>
        <taxon>lamiids</taxon>
        <taxon>Gentianales</taxon>
        <taxon>Rubiaceae</taxon>
        <taxon>Rubioideae</taxon>
        <taxon>Spermacoceae</taxon>
        <taxon>Hedyotis-Oldenlandia complex</taxon>
        <taxon>Oldenlandia</taxon>
    </lineage>
</organism>
<dbReference type="Proteomes" id="UP001161247">
    <property type="component" value="Chromosome 5"/>
</dbReference>
<gene>
    <name evidence="2" type="ORF">OLC1_LOCUS13921</name>
</gene>
<dbReference type="EMBL" id="OX459122">
    <property type="protein sequence ID" value="CAI9105165.1"/>
    <property type="molecule type" value="Genomic_DNA"/>
</dbReference>
<keyword evidence="3" id="KW-1185">Reference proteome</keyword>
<feature type="region of interest" description="Disordered" evidence="1">
    <location>
        <begin position="37"/>
        <end position="149"/>
    </location>
</feature>
<protein>
    <submittedName>
        <fullName evidence="2">OLC1v1004027C1</fullName>
    </submittedName>
</protein>
<sequence length="149" mass="16591">MADVNADNFYHDDDQTNSLQAFLQNKLRNNNNFYDPGRMAAPAASEDYLSDTESSNEGSFHSFPTVYSSMSNDPSVDFLEMDAESQETGQSGQSTKVRVGKKMQPQKKNSTTWIMKVESDHSVDSDASTVSKKRASDNSMELNTKPTKK</sequence>
<accession>A0AAV1DDR4</accession>
<proteinExistence type="predicted"/>
<feature type="compositionally biased region" description="Polar residues" evidence="1">
    <location>
        <begin position="137"/>
        <end position="149"/>
    </location>
</feature>
<evidence type="ECO:0000313" key="3">
    <source>
        <dbReference type="Proteomes" id="UP001161247"/>
    </source>
</evidence>
<feature type="compositionally biased region" description="Polar residues" evidence="1">
    <location>
        <begin position="65"/>
        <end position="74"/>
    </location>
</feature>